<protein>
    <submittedName>
        <fullName evidence="7">Uncharacterized protein</fullName>
    </submittedName>
</protein>
<keyword evidence="3" id="KW-0963">Cytoplasm</keyword>
<dbReference type="InterPro" id="IPR057982">
    <property type="entry name" value="TPR_NAA35"/>
</dbReference>
<name>A0ABY8UPT9_TETOB</name>
<feature type="compositionally biased region" description="Low complexity" evidence="4">
    <location>
        <begin position="448"/>
        <end position="468"/>
    </location>
</feature>
<feature type="compositionally biased region" description="Low complexity" evidence="4">
    <location>
        <begin position="429"/>
        <end position="440"/>
    </location>
</feature>
<organism evidence="7 8">
    <name type="scientific">Tetradesmus obliquus</name>
    <name type="common">Green alga</name>
    <name type="synonym">Acutodesmus obliquus</name>
    <dbReference type="NCBI Taxonomy" id="3088"/>
    <lineage>
        <taxon>Eukaryota</taxon>
        <taxon>Viridiplantae</taxon>
        <taxon>Chlorophyta</taxon>
        <taxon>core chlorophytes</taxon>
        <taxon>Chlorophyceae</taxon>
        <taxon>CS clade</taxon>
        <taxon>Sphaeropleales</taxon>
        <taxon>Scenedesmaceae</taxon>
        <taxon>Tetradesmus</taxon>
    </lineage>
</organism>
<dbReference type="PANTHER" id="PTHR21373:SF0">
    <property type="entry name" value="N-ALPHA-ACETYLTRANSFERASE 35, NATC AUXILIARY SUBUNIT"/>
    <property type="match status" value="1"/>
</dbReference>
<evidence type="ECO:0000313" key="7">
    <source>
        <dbReference type="EMBL" id="WIA23578.1"/>
    </source>
</evidence>
<feature type="region of interest" description="Disordered" evidence="4">
    <location>
        <begin position="386"/>
        <end position="469"/>
    </location>
</feature>
<evidence type="ECO:0000256" key="2">
    <source>
        <dbReference type="ARBA" id="ARBA00006289"/>
    </source>
</evidence>
<feature type="region of interest" description="Disordered" evidence="4">
    <location>
        <begin position="673"/>
        <end position="702"/>
    </location>
</feature>
<feature type="domain" description="NAA35-like TPR repeats" evidence="6">
    <location>
        <begin position="497"/>
        <end position="848"/>
    </location>
</feature>
<evidence type="ECO:0000259" key="5">
    <source>
        <dbReference type="Pfam" id="PF04112"/>
    </source>
</evidence>
<evidence type="ECO:0000256" key="4">
    <source>
        <dbReference type="SAM" id="MobiDB-lite"/>
    </source>
</evidence>
<feature type="region of interest" description="Disordered" evidence="4">
    <location>
        <begin position="630"/>
        <end position="657"/>
    </location>
</feature>
<dbReference type="Pfam" id="PF25789">
    <property type="entry name" value="TPR_NAA35"/>
    <property type="match status" value="1"/>
</dbReference>
<dbReference type="InterPro" id="IPR007244">
    <property type="entry name" value="Naa35_N"/>
</dbReference>
<feature type="domain" description="NAA35-like N-terminal" evidence="5">
    <location>
        <begin position="23"/>
        <end position="155"/>
    </location>
</feature>
<reference evidence="7 8" key="1">
    <citation type="submission" date="2023-05" db="EMBL/GenBank/DDBJ databases">
        <title>A 100% complete, gapless, phased diploid assembly of the Scenedesmus obliquus UTEX 3031 genome.</title>
        <authorList>
            <person name="Biondi T.C."/>
            <person name="Hanschen E.R."/>
            <person name="Kwon T."/>
            <person name="Eng W."/>
            <person name="Kruse C.P.S."/>
            <person name="Koehler S.I."/>
            <person name="Kunde Y."/>
            <person name="Gleasner C.D."/>
            <person name="You Mak K.T."/>
            <person name="Polle J."/>
            <person name="Hovde B.T."/>
            <person name="Starkenburg S.R."/>
        </authorList>
    </citation>
    <scope>NUCLEOTIDE SEQUENCE [LARGE SCALE GENOMIC DNA]</scope>
    <source>
        <strain evidence="7 8">DOE0152z</strain>
    </source>
</reference>
<evidence type="ECO:0000256" key="3">
    <source>
        <dbReference type="ARBA" id="ARBA00022490"/>
    </source>
</evidence>
<accession>A0ABY8UPT9</accession>
<gene>
    <name evidence="7" type="ORF">OEZ85_000294</name>
</gene>
<keyword evidence="8" id="KW-1185">Reference proteome</keyword>
<dbReference type="Pfam" id="PF04112">
    <property type="entry name" value="Mak10"/>
    <property type="match status" value="1"/>
</dbReference>
<comment type="similarity">
    <text evidence="2">Belongs to the MAK10 family.</text>
</comment>
<sequence>MDPNVDWVSLSALLDAASSELNEGQLLHTSVFSLFEAMSAVEIGNPKMDAGARPKGDSTPLEQRLMQLELSPQQLLGVMDHLLCLEATWHNGGSLARTLYSSMYMMQPARTASNQVLSSYCRATEAVCAEVNHLVMTGCVCEEEDFNAHIAGLPLEYAVTAAGAAASGASSPTPIPGSSSSSKPGDAAAATDKLLAALSQAVDSQDLSMKQHKAQTCLFDLSMKQHKVQAGSDGAAAAAAAAAAVVSRLQFRRLLLQALIRIKRRQKQDLDQAAKLLLKAQAELSGIRASLSLGASHQGLGWQEDMNSHLVPAVPPRTVKVYTAEEAVDYFESLTVQLLRVAHITSVNSYRALKDYLMDFAAQPTCATSRSAMHIQVSYNAWVPQVSQQQQQPSQQQQQQDDTAAAAAADGSYDAKHHQHHIPTPSHPPGSAAAAAEPANGTPPPPAAAAAAAAAAPRGSSRSSSSSPVVPVWCLSPRMLRASLLLDPEADLGDDGELFMEQAVIAASNLVQALLMNRSRCRRRLRRGLEDWGNLYQHGLNADNSPQFQAYMVVHGWTWANEHPGDIAGPLATWVEVETCSVMLAHLLMGFELSLYEPADYAMVYWYVDLLGMVWQQGSKHLQEQQPALITTPGPTHKKGSSSSSSTAAGLGGAKLPSKASAKGSKAAAAAAAAAKAAQQQQQQPTKHSSSSSDAHLHSSGSSKPEWLLSNLILEAQRQLAMGTLRLMMALPLLELYKHPELPFNSEAQRFDQRFAAFHSLQRPEPLVYEQFVTSTSVEGVEPVQLLRLAGESFKRAQQACGVALKGPSSLPISQQQQLDLKAMDRVAATNGIAVMLLARTAASSSSSSNGTAAAGGMGAAAAKPAAAGPQLKPHYEFAVSKNFPTLTLKSAAAAATAAR</sequence>
<proteinExistence type="inferred from homology"/>
<comment type="subcellular location">
    <subcellularLocation>
        <location evidence="1">Cytoplasm</location>
    </subcellularLocation>
</comment>
<dbReference type="EMBL" id="CP126223">
    <property type="protein sequence ID" value="WIA23578.1"/>
    <property type="molecule type" value="Genomic_DNA"/>
</dbReference>
<feature type="compositionally biased region" description="Low complexity" evidence="4">
    <location>
        <begin position="386"/>
        <end position="409"/>
    </location>
</feature>
<evidence type="ECO:0000313" key="8">
    <source>
        <dbReference type="Proteomes" id="UP001244341"/>
    </source>
</evidence>
<feature type="compositionally biased region" description="Low complexity" evidence="4">
    <location>
        <begin position="641"/>
        <end position="657"/>
    </location>
</feature>
<dbReference type="Proteomes" id="UP001244341">
    <property type="component" value="Chromosome 16b"/>
</dbReference>
<dbReference type="InterPro" id="IPR057983">
    <property type="entry name" value="NAA35-like_N"/>
</dbReference>
<evidence type="ECO:0000259" key="6">
    <source>
        <dbReference type="Pfam" id="PF25789"/>
    </source>
</evidence>
<dbReference type="PANTHER" id="PTHR21373">
    <property type="entry name" value="GLUCOSE REPRESSIBLE PROTEIN MAK10"/>
    <property type="match status" value="1"/>
</dbReference>
<evidence type="ECO:0000256" key="1">
    <source>
        <dbReference type="ARBA" id="ARBA00004496"/>
    </source>
</evidence>